<protein>
    <recommendedName>
        <fullName evidence="2">Mobilization protein</fullName>
    </recommendedName>
</protein>
<proteinExistence type="predicted"/>
<keyword evidence="1" id="KW-0614">Plasmid</keyword>
<evidence type="ECO:0008006" key="2">
    <source>
        <dbReference type="Google" id="ProtNLM"/>
    </source>
</evidence>
<name>A0A0H5Q2M4_9ZZZZ</name>
<organism evidence="1">
    <name type="scientific">uncultured prokaryote</name>
    <dbReference type="NCBI Taxonomy" id="198431"/>
    <lineage>
        <taxon>unclassified sequences</taxon>
        <taxon>environmental samples</taxon>
    </lineage>
</organism>
<sequence length="178" mass="19045">MEHLGPQKTRLSERLQQQQEQALGEVETLAKAVLEALKNDLQQRVNGELDTTVTAIRKGIEGLPKQITDSSQPLQAALEQAQSEANTLKLVSSVWLKSLLIGLCTAVGIGLGSWGVLSWMGSEVQRLNSEISSAKATLAQLPKGVSYAKGEDGKGYILAPSMGTPFETKSGKMAVEVN</sequence>
<accession>A0A0H5Q2M4</accession>
<dbReference type="AlphaFoldDB" id="A0A0H5Q2M4"/>
<geneLocation type="plasmid" evidence="1">
    <name>pRGRH0695</name>
</geneLocation>
<reference evidence="1" key="1">
    <citation type="submission" date="2015-06" db="EMBL/GenBank/DDBJ databases">
        <authorList>
            <person name="Joergensen T."/>
        </authorList>
    </citation>
    <scope>NUCLEOTIDE SEQUENCE</scope>
    <source>
        <plasmid evidence="1">pRGRH0695</plasmid>
    </source>
</reference>
<evidence type="ECO:0000313" key="1">
    <source>
        <dbReference type="EMBL" id="CRY95620.1"/>
    </source>
</evidence>
<dbReference type="EMBL" id="LN853313">
    <property type="protein sequence ID" value="CRY95620.1"/>
    <property type="molecule type" value="Genomic_DNA"/>
</dbReference>
<reference evidence="1" key="2">
    <citation type="submission" date="2015-07" db="EMBL/GenBank/DDBJ databases">
        <title>Plasmids, circular viruses and viroids from rat gut.</title>
        <authorList>
            <person name="Jorgensen T.J."/>
            <person name="Hansen M.A."/>
            <person name="Xu Z."/>
            <person name="Tabak M.A."/>
            <person name="Sorensen S.J."/>
            <person name="Hansen L.H."/>
        </authorList>
    </citation>
    <scope>NUCLEOTIDE SEQUENCE</scope>
    <source>
        <plasmid evidence="1">pRGRH0695</plasmid>
    </source>
</reference>